<keyword evidence="3 6" id="KW-0812">Transmembrane</keyword>
<evidence type="ECO:0000256" key="6">
    <source>
        <dbReference type="SAM" id="Phobius"/>
    </source>
</evidence>
<dbReference type="EMBL" id="JBHTJG010000001">
    <property type="protein sequence ID" value="MFD0945629.1"/>
    <property type="molecule type" value="Genomic_DNA"/>
</dbReference>
<dbReference type="Proteomes" id="UP001596977">
    <property type="component" value="Unassembled WGS sequence"/>
</dbReference>
<evidence type="ECO:0000256" key="2">
    <source>
        <dbReference type="ARBA" id="ARBA00022448"/>
    </source>
</evidence>
<dbReference type="SUPFAM" id="SSF103473">
    <property type="entry name" value="MFS general substrate transporter"/>
    <property type="match status" value="1"/>
</dbReference>
<dbReference type="InterPro" id="IPR020846">
    <property type="entry name" value="MFS_dom"/>
</dbReference>
<dbReference type="PANTHER" id="PTHR23505:SF79">
    <property type="entry name" value="PROTEIN SPINSTER"/>
    <property type="match status" value="1"/>
</dbReference>
<keyword evidence="5 6" id="KW-0472">Membrane</keyword>
<evidence type="ECO:0000256" key="4">
    <source>
        <dbReference type="ARBA" id="ARBA00022989"/>
    </source>
</evidence>
<dbReference type="PROSITE" id="PS50850">
    <property type="entry name" value="MFS"/>
    <property type="match status" value="1"/>
</dbReference>
<feature type="domain" description="Major facilitator superfamily (MFS) profile" evidence="7">
    <location>
        <begin position="19"/>
        <end position="417"/>
    </location>
</feature>
<evidence type="ECO:0000313" key="9">
    <source>
        <dbReference type="Proteomes" id="UP001596977"/>
    </source>
</evidence>
<comment type="subcellular location">
    <subcellularLocation>
        <location evidence="1">Membrane</location>
        <topology evidence="1">Multi-pass membrane protein</topology>
    </subcellularLocation>
</comment>
<sequence>MSAGQRPAAAGAANAPAYVLALLTMVSFFNYLDRMVIAILLEPIKLELGLSDSQLGLIVGFAFAMLYATMGLPLARLADRHSRITLLTVCLAAWSAMTALTGLARNFTELFMARMAVGIGEAGCGPAAHSILGDLYSRERRPLAISIFQAGGVLGQSAGLALAGIVAHLWGWRAALVTVGVLGIPLALLIAFTVREPARGAGHAQASPESMLATLRALFARPPLRHLILGVSIAAFGSYGMLQWMPAFYIRLHGLSLAEVGGYVGAMKGGASVLGTVFGGLVLTRLGPRDVRWELWWPMAMFSISPLFYLVSFIAADWHVALGLQMIGAFIAATAGGVALSALQTYAEPHRRATALAILMLISSLLGLGLGPVVVGGLSDLLAPSFGPQSLRYALMGAACMPLWGAFHFWRASRSAKRWSLA</sequence>
<evidence type="ECO:0000256" key="3">
    <source>
        <dbReference type="ARBA" id="ARBA00022692"/>
    </source>
</evidence>
<dbReference type="InterPro" id="IPR011701">
    <property type="entry name" value="MFS"/>
</dbReference>
<evidence type="ECO:0000256" key="5">
    <source>
        <dbReference type="ARBA" id="ARBA00023136"/>
    </source>
</evidence>
<keyword evidence="2" id="KW-0813">Transport</keyword>
<keyword evidence="9" id="KW-1185">Reference proteome</keyword>
<accession>A0ABW3H364</accession>
<dbReference type="InterPro" id="IPR044770">
    <property type="entry name" value="MFS_spinster-like"/>
</dbReference>
<dbReference type="InterPro" id="IPR036259">
    <property type="entry name" value="MFS_trans_sf"/>
</dbReference>
<name>A0ABW3H364_9SPHN</name>
<feature type="transmembrane region" description="Helical" evidence="6">
    <location>
        <begin position="172"/>
        <end position="194"/>
    </location>
</feature>
<feature type="transmembrane region" description="Helical" evidence="6">
    <location>
        <begin position="143"/>
        <end position="166"/>
    </location>
</feature>
<feature type="transmembrane region" description="Helical" evidence="6">
    <location>
        <begin position="355"/>
        <end position="378"/>
    </location>
</feature>
<feature type="transmembrane region" description="Helical" evidence="6">
    <location>
        <begin position="295"/>
        <end position="316"/>
    </location>
</feature>
<dbReference type="RefSeq" id="WP_264942136.1">
    <property type="nucleotide sequence ID" value="NZ_JAPDRA010000001.1"/>
</dbReference>
<evidence type="ECO:0000259" key="7">
    <source>
        <dbReference type="PROSITE" id="PS50850"/>
    </source>
</evidence>
<feature type="transmembrane region" description="Helical" evidence="6">
    <location>
        <begin position="15"/>
        <end position="32"/>
    </location>
</feature>
<protein>
    <submittedName>
        <fullName evidence="8">Spinster family MFS transporter</fullName>
    </submittedName>
</protein>
<reference evidence="9" key="1">
    <citation type="journal article" date="2019" name="Int. J. Syst. Evol. Microbiol.">
        <title>The Global Catalogue of Microorganisms (GCM) 10K type strain sequencing project: providing services to taxonomists for standard genome sequencing and annotation.</title>
        <authorList>
            <consortium name="The Broad Institute Genomics Platform"/>
            <consortium name="The Broad Institute Genome Sequencing Center for Infectious Disease"/>
            <person name="Wu L."/>
            <person name="Ma J."/>
        </authorList>
    </citation>
    <scope>NUCLEOTIDE SEQUENCE [LARGE SCALE GENOMIC DNA]</scope>
    <source>
        <strain evidence="9">CCUG 62982</strain>
    </source>
</reference>
<dbReference type="Pfam" id="PF07690">
    <property type="entry name" value="MFS_1"/>
    <property type="match status" value="1"/>
</dbReference>
<feature type="transmembrane region" description="Helical" evidence="6">
    <location>
        <begin position="53"/>
        <end position="72"/>
    </location>
</feature>
<gene>
    <name evidence="8" type="ORF">ACFQ1E_04695</name>
</gene>
<feature type="transmembrane region" description="Helical" evidence="6">
    <location>
        <begin position="322"/>
        <end position="343"/>
    </location>
</feature>
<dbReference type="CDD" id="cd17328">
    <property type="entry name" value="MFS_spinster_like"/>
    <property type="match status" value="1"/>
</dbReference>
<dbReference type="Gene3D" id="1.20.1250.20">
    <property type="entry name" value="MFS general substrate transporter like domains"/>
    <property type="match status" value="1"/>
</dbReference>
<proteinExistence type="predicted"/>
<evidence type="ECO:0000313" key="8">
    <source>
        <dbReference type="EMBL" id="MFD0945629.1"/>
    </source>
</evidence>
<comment type="caution">
    <text evidence="8">The sequence shown here is derived from an EMBL/GenBank/DDBJ whole genome shotgun (WGS) entry which is preliminary data.</text>
</comment>
<dbReference type="PANTHER" id="PTHR23505">
    <property type="entry name" value="SPINSTER"/>
    <property type="match status" value="1"/>
</dbReference>
<feature type="transmembrane region" description="Helical" evidence="6">
    <location>
        <begin position="390"/>
        <end position="410"/>
    </location>
</feature>
<feature type="transmembrane region" description="Helical" evidence="6">
    <location>
        <begin position="224"/>
        <end position="242"/>
    </location>
</feature>
<organism evidence="8 9">
    <name type="scientific">Sphingomonas canadensis</name>
    <dbReference type="NCBI Taxonomy" id="1219257"/>
    <lineage>
        <taxon>Bacteria</taxon>
        <taxon>Pseudomonadati</taxon>
        <taxon>Pseudomonadota</taxon>
        <taxon>Alphaproteobacteria</taxon>
        <taxon>Sphingomonadales</taxon>
        <taxon>Sphingomonadaceae</taxon>
        <taxon>Sphingomonas</taxon>
    </lineage>
</organism>
<keyword evidence="4 6" id="KW-1133">Transmembrane helix</keyword>
<feature type="transmembrane region" description="Helical" evidence="6">
    <location>
        <begin position="84"/>
        <end position="104"/>
    </location>
</feature>
<feature type="transmembrane region" description="Helical" evidence="6">
    <location>
        <begin position="262"/>
        <end position="283"/>
    </location>
</feature>
<evidence type="ECO:0000256" key="1">
    <source>
        <dbReference type="ARBA" id="ARBA00004141"/>
    </source>
</evidence>